<dbReference type="EMBL" id="KE525014">
    <property type="protein sequence ID" value="KFB40440.1"/>
    <property type="molecule type" value="Genomic_DNA"/>
</dbReference>
<reference evidence="1 3" key="1">
    <citation type="journal article" date="2014" name="BMC Genomics">
        <title>Genome sequence of Anopheles sinensis provides insight into genetics basis of mosquito competence for malaria parasites.</title>
        <authorList>
            <person name="Zhou D."/>
            <person name="Zhang D."/>
            <person name="Ding G."/>
            <person name="Shi L."/>
            <person name="Hou Q."/>
            <person name="Ye Y."/>
            <person name="Xu Y."/>
            <person name="Zhou H."/>
            <person name="Xiong C."/>
            <person name="Li S."/>
            <person name="Yu J."/>
            <person name="Hong S."/>
            <person name="Yu X."/>
            <person name="Zou P."/>
            <person name="Chen C."/>
            <person name="Chang X."/>
            <person name="Wang W."/>
            <person name="Lv Y."/>
            <person name="Sun Y."/>
            <person name="Ma L."/>
            <person name="Shen B."/>
            <person name="Zhu C."/>
        </authorList>
    </citation>
    <scope>NUCLEOTIDE SEQUENCE [LARGE SCALE GENOMIC DNA]</scope>
</reference>
<keyword evidence="3" id="KW-1185">Reference proteome</keyword>
<proteinExistence type="predicted"/>
<sequence length="193" mass="21613">MALDKRKTALPAGMKNFRGRSDLNFADLRHESFFARRRPGPPKLPAGLPVCRRRRKLVSQRCLSRLSTIRGGKRMPVGLLRHEGVKTCPRPERDSPISTPGGRDERGNVFAMGDRSVTSGLGRILNRWEFDTAIPTCNELCCGRGSISIRSYLPGTRDAGGRSLHASTWSHLERIQRLQLQQLTLDEPSTAPW</sequence>
<evidence type="ECO:0000313" key="2">
    <source>
        <dbReference type="EnsemblMetazoa" id="ASIC007946-PA"/>
    </source>
</evidence>
<dbReference type="EMBL" id="ATLV01015458">
    <property type="status" value="NOT_ANNOTATED_CDS"/>
    <property type="molecule type" value="Genomic_DNA"/>
</dbReference>
<reference evidence="2" key="2">
    <citation type="submission" date="2020-05" db="UniProtKB">
        <authorList>
            <consortium name="EnsemblMetazoa"/>
        </authorList>
    </citation>
    <scope>IDENTIFICATION</scope>
</reference>
<dbReference type="VEuPathDB" id="VectorBase:ASIC007946"/>
<evidence type="ECO:0000313" key="1">
    <source>
        <dbReference type="EMBL" id="KFB40440.1"/>
    </source>
</evidence>
<dbReference type="Proteomes" id="UP000030765">
    <property type="component" value="Unassembled WGS sequence"/>
</dbReference>
<accession>A0A084VR46</accession>
<dbReference type="AlphaFoldDB" id="A0A084VR46"/>
<evidence type="ECO:0000313" key="3">
    <source>
        <dbReference type="Proteomes" id="UP000030765"/>
    </source>
</evidence>
<dbReference type="EnsemblMetazoa" id="ASIC007946-RA">
    <property type="protein sequence ID" value="ASIC007946-PA"/>
    <property type="gene ID" value="ASIC007946"/>
</dbReference>
<organism evidence="1">
    <name type="scientific">Anopheles sinensis</name>
    <name type="common">Mosquito</name>
    <dbReference type="NCBI Taxonomy" id="74873"/>
    <lineage>
        <taxon>Eukaryota</taxon>
        <taxon>Metazoa</taxon>
        <taxon>Ecdysozoa</taxon>
        <taxon>Arthropoda</taxon>
        <taxon>Hexapoda</taxon>
        <taxon>Insecta</taxon>
        <taxon>Pterygota</taxon>
        <taxon>Neoptera</taxon>
        <taxon>Endopterygota</taxon>
        <taxon>Diptera</taxon>
        <taxon>Nematocera</taxon>
        <taxon>Culicoidea</taxon>
        <taxon>Culicidae</taxon>
        <taxon>Anophelinae</taxon>
        <taxon>Anopheles</taxon>
    </lineage>
</organism>
<name>A0A084VR46_ANOSI</name>
<protein>
    <submittedName>
        <fullName evidence="1 2">Cellobiose phosphorylase</fullName>
    </submittedName>
</protein>
<gene>
    <name evidence="1" type="ORF">ZHAS_00007946</name>
</gene>